<evidence type="ECO:0000313" key="1">
    <source>
        <dbReference type="EMBL" id="MBD1380865.1"/>
    </source>
</evidence>
<dbReference type="InterPro" id="IPR029064">
    <property type="entry name" value="Ribosomal_eL30-like_sf"/>
</dbReference>
<dbReference type="EMBL" id="JACXAI010000013">
    <property type="protein sequence ID" value="MBD1380865.1"/>
    <property type="molecule type" value="Genomic_DNA"/>
</dbReference>
<dbReference type="Proteomes" id="UP000626844">
    <property type="component" value="Unassembled WGS sequence"/>
</dbReference>
<gene>
    <name evidence="1" type="ORF">IC621_11540</name>
</gene>
<dbReference type="RefSeq" id="WP_191158463.1">
    <property type="nucleotide sequence ID" value="NZ_JACXAI010000013.1"/>
</dbReference>
<accession>A0A926NHG5</accession>
<name>A0A926NHG5_9BACI</name>
<dbReference type="Gene3D" id="3.30.1330.30">
    <property type="match status" value="1"/>
</dbReference>
<comment type="caution">
    <text evidence="1">The sequence shown here is derived from an EMBL/GenBank/DDBJ whole genome shotgun (WGS) entry which is preliminary data.</text>
</comment>
<dbReference type="PIRSF" id="PIRSF034303">
    <property type="entry name" value="DUF1694"/>
    <property type="match status" value="1"/>
</dbReference>
<dbReference type="SUPFAM" id="SSF160515">
    <property type="entry name" value="YueI-like"/>
    <property type="match status" value="1"/>
</dbReference>
<dbReference type="AlphaFoldDB" id="A0A926NHG5"/>
<protein>
    <submittedName>
        <fullName evidence="1">YueI family protein</fullName>
    </submittedName>
</protein>
<evidence type="ECO:0000313" key="2">
    <source>
        <dbReference type="Proteomes" id="UP000626844"/>
    </source>
</evidence>
<reference evidence="1" key="1">
    <citation type="submission" date="2020-09" db="EMBL/GenBank/DDBJ databases">
        <title>A novel bacterium of genus Bacillus, isolated from South China Sea.</title>
        <authorList>
            <person name="Huang H."/>
            <person name="Mo K."/>
            <person name="Hu Y."/>
        </authorList>
    </citation>
    <scope>NUCLEOTIDE SEQUENCE</scope>
    <source>
        <strain evidence="1">IB182487</strain>
    </source>
</reference>
<organism evidence="1 2">
    <name type="scientific">Metabacillus arenae</name>
    <dbReference type="NCBI Taxonomy" id="2771434"/>
    <lineage>
        <taxon>Bacteria</taxon>
        <taxon>Bacillati</taxon>
        <taxon>Bacillota</taxon>
        <taxon>Bacilli</taxon>
        <taxon>Bacillales</taxon>
        <taxon>Bacillaceae</taxon>
        <taxon>Metabacillus</taxon>
    </lineage>
</organism>
<dbReference type="InterPro" id="IPR012543">
    <property type="entry name" value="DUF1694"/>
</dbReference>
<keyword evidence="2" id="KW-1185">Reference proteome</keyword>
<proteinExistence type="predicted"/>
<dbReference type="Pfam" id="PF07997">
    <property type="entry name" value="DUF1694"/>
    <property type="match status" value="1"/>
</dbReference>
<sequence length="121" mass="13584">MSGENIDDYLNQGIYGKKRLNPEEQDRFLGTFRERVSIALTMGQVRQKIVIKEVKDKLSTTPNAKLLLNGKVDYGSLSKYVKLANGTQIPFSIVNNLERETDIGLVVASNHAIDVEDIFIN</sequence>